<dbReference type="EMBL" id="CP021475">
    <property type="protein sequence ID" value="ARW20819.1"/>
    <property type="molecule type" value="Genomic_DNA"/>
</dbReference>
<sequence>MSKAPTSEFREMALQAFQQSRFAGSETHRSIYAGMMAGIKMYQQRDIARLTSMNSIDFRDAGFPRRISIRFLNS</sequence>
<reference evidence="1 2" key="1">
    <citation type="submission" date="2017-05" db="EMBL/GenBank/DDBJ databases">
        <title>Genome sequence of Pediococcus pentosaceus strain SRCM100892.</title>
        <authorList>
            <person name="Cho S.H."/>
        </authorList>
    </citation>
    <scope>NUCLEOTIDE SEQUENCE [LARGE SCALE GENOMIC DNA]</scope>
    <source>
        <strain evidence="1 2">SRCM100892</strain>
        <plasmid evidence="2">Plasmid ppc892-4</plasmid>
    </source>
</reference>
<evidence type="ECO:0000313" key="1">
    <source>
        <dbReference type="EMBL" id="ARW20819.1"/>
    </source>
</evidence>
<accession>A0A1Y0VY73</accession>
<keyword evidence="1" id="KW-0614">Plasmid</keyword>
<gene>
    <name evidence="1" type="ORF">S100892_02284</name>
</gene>
<organism evidence="1 2">
    <name type="scientific">Pediococcus pentosaceus</name>
    <dbReference type="NCBI Taxonomy" id="1255"/>
    <lineage>
        <taxon>Bacteria</taxon>
        <taxon>Bacillati</taxon>
        <taxon>Bacillota</taxon>
        <taxon>Bacilli</taxon>
        <taxon>Lactobacillales</taxon>
        <taxon>Lactobacillaceae</taxon>
        <taxon>Pediococcus</taxon>
    </lineage>
</organism>
<proteinExistence type="predicted"/>
<geneLocation type="plasmid" evidence="2">
    <name>ppc892-4</name>
</geneLocation>
<protein>
    <submittedName>
        <fullName evidence="1">Uncharacterized protein</fullName>
    </submittedName>
</protein>
<evidence type="ECO:0000313" key="2">
    <source>
        <dbReference type="Proteomes" id="UP000196118"/>
    </source>
</evidence>
<name>A0A1Y0VY73_PEDPE</name>
<dbReference type="AlphaFoldDB" id="A0A1Y0VY73"/>
<dbReference type="Proteomes" id="UP000196118">
    <property type="component" value="Plasmid pPC892-4"/>
</dbReference>